<proteinExistence type="predicted"/>
<dbReference type="InterPro" id="IPR002725">
    <property type="entry name" value="YgjP-like_metallopeptidase"/>
</dbReference>
<dbReference type="Pfam" id="PF01863">
    <property type="entry name" value="YgjP-like"/>
    <property type="match status" value="1"/>
</dbReference>
<organism evidence="2 3">
    <name type="scientific">Methanolacinia petrolearia (strain DSM 11571 / OCM 486 / SEBR 4847)</name>
    <name type="common">Methanoplanus petrolearius</name>
    <dbReference type="NCBI Taxonomy" id="679926"/>
    <lineage>
        <taxon>Archaea</taxon>
        <taxon>Methanobacteriati</taxon>
        <taxon>Methanobacteriota</taxon>
        <taxon>Stenosarchaea group</taxon>
        <taxon>Methanomicrobia</taxon>
        <taxon>Methanomicrobiales</taxon>
        <taxon>Methanomicrobiaceae</taxon>
        <taxon>Methanolacinia</taxon>
    </lineage>
</organism>
<dbReference type="EMBL" id="CP002117">
    <property type="protein sequence ID" value="ADN35331.1"/>
    <property type="molecule type" value="Genomic_DNA"/>
</dbReference>
<dbReference type="Gene3D" id="3.30.2010.10">
    <property type="entry name" value="Metalloproteases ('zincins'), catalytic domain"/>
    <property type="match status" value="1"/>
</dbReference>
<dbReference type="HOGENOM" id="CLU_065947_2_2_2"/>
<dbReference type="AlphaFoldDB" id="E1RHM2"/>
<dbReference type="eggNOG" id="arCOG02625">
    <property type="taxonomic scope" value="Archaea"/>
</dbReference>
<dbReference type="PANTHER" id="PTHR30399:SF1">
    <property type="entry name" value="UTP PYROPHOSPHATASE"/>
    <property type="match status" value="1"/>
</dbReference>
<reference evidence="2 3" key="1">
    <citation type="journal article" date="2010" name="Stand. Genomic Sci.">
        <title>Complete genome sequence of Methanoplanus petrolearius type strain (SEBR 4847).</title>
        <authorList>
            <person name="Brambilla E."/>
            <person name="Djao O.D."/>
            <person name="Daligault H."/>
            <person name="Lapidus A."/>
            <person name="Lucas S."/>
            <person name="Hammon N."/>
            <person name="Nolan M."/>
            <person name="Tice H."/>
            <person name="Cheng J.F."/>
            <person name="Han C."/>
            <person name="Tapia R."/>
            <person name="Goodwin L."/>
            <person name="Pitluck S."/>
            <person name="Liolios K."/>
            <person name="Ivanova N."/>
            <person name="Mavromatis K."/>
            <person name="Mikhailova N."/>
            <person name="Pati A."/>
            <person name="Chen A."/>
            <person name="Palaniappan K."/>
            <person name="Land M."/>
            <person name="Hauser L."/>
            <person name="Chang Y.J."/>
            <person name="Jeffries C.D."/>
            <person name="Rohde M."/>
            <person name="Spring S."/>
            <person name="Sikorski J."/>
            <person name="Goker M."/>
            <person name="Woyke T."/>
            <person name="Bristow J."/>
            <person name="Eisen J.A."/>
            <person name="Markowitz V."/>
            <person name="Hugenholtz P."/>
            <person name="Kyrpides N.C."/>
            <person name="Klenk H.P."/>
        </authorList>
    </citation>
    <scope>NUCLEOTIDE SEQUENCE [LARGE SCALE GENOMIC DNA]</scope>
    <source>
        <strain evidence="3">DSM 11571 / OCM 486 / SEBR 4847</strain>
    </source>
</reference>
<name>E1RHM2_METP4</name>
<dbReference type="OrthoDB" id="308128at2157"/>
<evidence type="ECO:0000313" key="3">
    <source>
        <dbReference type="Proteomes" id="UP000006565"/>
    </source>
</evidence>
<dbReference type="CDD" id="cd07344">
    <property type="entry name" value="M48_yhfN_like"/>
    <property type="match status" value="1"/>
</dbReference>
<dbReference type="PANTHER" id="PTHR30399">
    <property type="entry name" value="UNCHARACTERIZED PROTEIN YGJP"/>
    <property type="match status" value="1"/>
</dbReference>
<dbReference type="KEGG" id="mpi:Mpet_0557"/>
<gene>
    <name evidence="2" type="ordered locus">Mpet_0557</name>
</gene>
<dbReference type="STRING" id="679926.Mpet_0557"/>
<dbReference type="InterPro" id="IPR053136">
    <property type="entry name" value="UTP_pyrophosphatase-like"/>
</dbReference>
<evidence type="ECO:0000313" key="2">
    <source>
        <dbReference type="EMBL" id="ADN35331.1"/>
    </source>
</evidence>
<feature type="domain" description="YgjP-like metallopeptidase" evidence="1">
    <location>
        <begin position="19"/>
        <end position="204"/>
    </location>
</feature>
<keyword evidence="3" id="KW-1185">Reference proteome</keyword>
<dbReference type="RefSeq" id="WP_013328509.1">
    <property type="nucleotide sequence ID" value="NC_014507.1"/>
</dbReference>
<dbReference type="GeneID" id="9743005"/>
<protein>
    <recommendedName>
        <fullName evidence="1">YgjP-like metallopeptidase domain-containing protein</fullName>
    </recommendedName>
</protein>
<evidence type="ECO:0000259" key="1">
    <source>
        <dbReference type="Pfam" id="PF01863"/>
    </source>
</evidence>
<sequence length="224" mass="26365">MKQYPFEIIINHREVSSSRIRISPDCRVYVTAPRGADIEALIDSKIEWIMKKIGELDRLASEYQTGDGSFIYNGRMWHPVFSESRPVTFSWPDIHYPSVEKLRKAVSQELKEDIIHRLDHYSKKMDVEYSRVSIRNQRTRWGSCSGKGNLNFNIRSMALPENIRDYLVVHELSHRIEMNHSPAFWKKVSEYYPGFRQAEKELKAYWIIIARSRIWGSLLGSKDI</sequence>
<dbReference type="Proteomes" id="UP000006565">
    <property type="component" value="Chromosome"/>
</dbReference>
<accession>E1RHM2</accession>